<feature type="region of interest" description="Disordered" evidence="2">
    <location>
        <begin position="845"/>
        <end position="870"/>
    </location>
</feature>
<dbReference type="STRING" id="930990.A0A067ML26"/>
<evidence type="ECO:0000259" key="4">
    <source>
        <dbReference type="Pfam" id="PF25372"/>
    </source>
</evidence>
<feature type="region of interest" description="Disordered" evidence="2">
    <location>
        <begin position="1"/>
        <end position="21"/>
    </location>
</feature>
<gene>
    <name evidence="5" type="ORF">BOTBODRAFT_158249</name>
</gene>
<dbReference type="InterPro" id="IPR032675">
    <property type="entry name" value="LRR_dom_sf"/>
</dbReference>
<dbReference type="InterPro" id="IPR001810">
    <property type="entry name" value="F-box_dom"/>
</dbReference>
<keyword evidence="1" id="KW-0833">Ubl conjugation pathway</keyword>
<dbReference type="Pfam" id="PF25372">
    <property type="entry name" value="DUF7885"/>
    <property type="match status" value="1"/>
</dbReference>
<dbReference type="Pfam" id="PF12937">
    <property type="entry name" value="F-box-like"/>
    <property type="match status" value="1"/>
</dbReference>
<feature type="compositionally biased region" description="Low complexity" evidence="2">
    <location>
        <begin position="609"/>
        <end position="623"/>
    </location>
</feature>
<name>A0A067ML26_BOTB1</name>
<reference evidence="6" key="1">
    <citation type="journal article" date="2014" name="Proc. Natl. Acad. Sci. U.S.A.">
        <title>Extensive sampling of basidiomycete genomes demonstrates inadequacy of the white-rot/brown-rot paradigm for wood decay fungi.</title>
        <authorList>
            <person name="Riley R."/>
            <person name="Salamov A.A."/>
            <person name="Brown D.W."/>
            <person name="Nagy L.G."/>
            <person name="Floudas D."/>
            <person name="Held B.W."/>
            <person name="Levasseur A."/>
            <person name="Lombard V."/>
            <person name="Morin E."/>
            <person name="Otillar R."/>
            <person name="Lindquist E.A."/>
            <person name="Sun H."/>
            <person name="LaButti K.M."/>
            <person name="Schmutz J."/>
            <person name="Jabbour D."/>
            <person name="Luo H."/>
            <person name="Baker S.E."/>
            <person name="Pisabarro A.G."/>
            <person name="Walton J.D."/>
            <person name="Blanchette R.A."/>
            <person name="Henrissat B."/>
            <person name="Martin F."/>
            <person name="Cullen D."/>
            <person name="Hibbett D.S."/>
            <person name="Grigoriev I.V."/>
        </authorList>
    </citation>
    <scope>NUCLEOTIDE SEQUENCE [LARGE SCALE GENOMIC DNA]</scope>
    <source>
        <strain evidence="6">FD-172 SS1</strain>
    </source>
</reference>
<organism evidence="5 6">
    <name type="scientific">Botryobasidium botryosum (strain FD-172 SS1)</name>
    <dbReference type="NCBI Taxonomy" id="930990"/>
    <lineage>
        <taxon>Eukaryota</taxon>
        <taxon>Fungi</taxon>
        <taxon>Dikarya</taxon>
        <taxon>Basidiomycota</taxon>
        <taxon>Agaricomycotina</taxon>
        <taxon>Agaricomycetes</taxon>
        <taxon>Cantharellales</taxon>
        <taxon>Botryobasidiaceae</taxon>
        <taxon>Botryobasidium</taxon>
    </lineage>
</organism>
<feature type="domain" description="F-box" evidence="3">
    <location>
        <begin position="72"/>
        <end position="114"/>
    </location>
</feature>
<dbReference type="SUPFAM" id="SSF81383">
    <property type="entry name" value="F-box domain"/>
    <property type="match status" value="1"/>
</dbReference>
<evidence type="ECO:0000313" key="5">
    <source>
        <dbReference type="EMBL" id="KDQ15410.1"/>
    </source>
</evidence>
<protein>
    <submittedName>
        <fullName evidence="5">Uncharacterized protein</fullName>
    </submittedName>
</protein>
<feature type="region of interest" description="Disordered" evidence="2">
    <location>
        <begin position="808"/>
        <end position="831"/>
    </location>
</feature>
<evidence type="ECO:0000313" key="6">
    <source>
        <dbReference type="Proteomes" id="UP000027195"/>
    </source>
</evidence>
<dbReference type="Proteomes" id="UP000027195">
    <property type="component" value="Unassembled WGS sequence"/>
</dbReference>
<dbReference type="InterPro" id="IPR006553">
    <property type="entry name" value="Leu-rich_rpt_Cys-con_subtyp"/>
</dbReference>
<dbReference type="InterPro" id="IPR050648">
    <property type="entry name" value="F-box_LRR-repeat"/>
</dbReference>
<keyword evidence="6" id="KW-1185">Reference proteome</keyword>
<proteinExistence type="predicted"/>
<feature type="compositionally biased region" description="Low complexity" evidence="2">
    <location>
        <begin position="847"/>
        <end position="857"/>
    </location>
</feature>
<feature type="domain" description="F-box/LRR-repeat protein 15-like leucin rich repeat" evidence="4">
    <location>
        <begin position="163"/>
        <end position="295"/>
    </location>
</feature>
<dbReference type="FunCoup" id="A0A067ML26">
    <property type="interactions" value="389"/>
</dbReference>
<dbReference type="Gene3D" id="3.80.10.10">
    <property type="entry name" value="Ribonuclease Inhibitor"/>
    <property type="match status" value="2"/>
</dbReference>
<dbReference type="GO" id="GO:0005737">
    <property type="term" value="C:cytoplasm"/>
    <property type="evidence" value="ECO:0007669"/>
    <property type="project" value="TreeGrafter"/>
</dbReference>
<dbReference type="EMBL" id="KL198032">
    <property type="protein sequence ID" value="KDQ15410.1"/>
    <property type="molecule type" value="Genomic_DNA"/>
</dbReference>
<dbReference type="InterPro" id="IPR036047">
    <property type="entry name" value="F-box-like_dom_sf"/>
</dbReference>
<feature type="compositionally biased region" description="Polar residues" evidence="2">
    <location>
        <begin position="768"/>
        <end position="788"/>
    </location>
</feature>
<feature type="region of interest" description="Disordered" evidence="2">
    <location>
        <begin position="700"/>
        <end position="791"/>
    </location>
</feature>
<dbReference type="InParanoid" id="A0A067ML26"/>
<dbReference type="PANTHER" id="PTHR13382:SF67">
    <property type="entry name" value="SCF E3 UBIQUITIN LIGASE COMPLEX F-BOX PROTEIN POF2"/>
    <property type="match status" value="1"/>
</dbReference>
<feature type="region of interest" description="Disordered" evidence="2">
    <location>
        <begin position="573"/>
        <end position="623"/>
    </location>
</feature>
<sequence length="870" mass="95435">MARYPSPAPSNTSDSEDEAEEFELEQSTSYFLDRDATVIAQPQPHTPAQSQWDNQLSFLSLSDRAPHRSVANTLPHEILIHVFKHLVSTSDLHNSLLVCRAWCQCSVELLWHKPQFSKLASLFKMLHVISRSDQIFNYATFIRRLNFVELAQDLTDQLFVRIATCERLERLTLVGCTLLSDESISKVVTSCPSLVTIDLTNVCQVTDKSIIDLALSSPKLQGINLGNCKEITDAAVLALAENCPHLRRIKLYGIEAITDEPIRVLALNCPLLLEVDLNQCPRVTDRPIRDLWERSYHLREFRLSGLVSLTDAAFPVPPLAPSGVSDVVNPFPYNSTSSSPTLELPPLILPKPFDHLRLLDLTSCMHLTDDAIDGIISNTLKIRHLVLARCSSLTDNALFSISKLGRNLHYLHLGHVSNITDRGVTALARSCVRLRYIDLAACINLTDLSVHEISALSKLRRIGLVRVTNLTDQGVFALAERHHSLERIHLSYCESITVSAIHHLLQKLPRMTHLSLTGIPAFRRKELQTFCRAPPKEFNANQRAAFCVYSGKGITDLRKYLQTLASMADRMSDRMSENDSDDDTATIGPPPVVPGAWPEDTRPFYPTHLSNGQSSTTNGSNGLGLAFLSQPNINLPSDIRAHRHRSGGSQTFTTNPDRLLSATHLASSEPATPRDSTIHALQQTERRNGTSRSLVRAALTPASGTMTPEDPSMAGPGPTTVSNSNRRIRRRGDGRNEEGVVTNGDGGSHTHISRLDSASAPPPADRTLAQQYAQSHAQHRSATPSSGATIGVVDDRDLDRELEQSVQAALGGTMSSNADPEVARGRARVQRSAFRSRAEQYASVLFGRGSNNNNSGNNGDGEGAAGGTET</sequence>
<evidence type="ECO:0000259" key="3">
    <source>
        <dbReference type="Pfam" id="PF12937"/>
    </source>
</evidence>
<evidence type="ECO:0000256" key="1">
    <source>
        <dbReference type="ARBA" id="ARBA00022786"/>
    </source>
</evidence>
<accession>A0A067ML26</accession>
<evidence type="ECO:0000256" key="2">
    <source>
        <dbReference type="SAM" id="MobiDB-lite"/>
    </source>
</evidence>
<dbReference type="PANTHER" id="PTHR13382">
    <property type="entry name" value="MITOCHONDRIAL ATP SYNTHASE COUPLING FACTOR B"/>
    <property type="match status" value="1"/>
</dbReference>
<feature type="compositionally biased region" description="Gly residues" evidence="2">
    <location>
        <begin position="858"/>
        <end position="870"/>
    </location>
</feature>
<dbReference type="HOGENOM" id="CLU_329814_0_0_1"/>
<dbReference type="SUPFAM" id="SSF52047">
    <property type="entry name" value="RNI-like"/>
    <property type="match status" value="1"/>
</dbReference>
<dbReference type="OrthoDB" id="10257471at2759"/>
<dbReference type="InterPro" id="IPR057207">
    <property type="entry name" value="FBXL15_LRR"/>
</dbReference>
<dbReference type="AlphaFoldDB" id="A0A067ML26"/>
<dbReference type="SMART" id="SM00367">
    <property type="entry name" value="LRR_CC"/>
    <property type="match status" value="11"/>
</dbReference>